<dbReference type="RefSeq" id="WP_128979355.1">
    <property type="nucleotide sequence ID" value="NZ_PDKJ01000003.1"/>
</dbReference>
<proteinExistence type="predicted"/>
<dbReference type="Proteomes" id="UP000290172">
    <property type="component" value="Unassembled WGS sequence"/>
</dbReference>
<dbReference type="InterPro" id="IPR029052">
    <property type="entry name" value="Metallo-depent_PP-like"/>
</dbReference>
<dbReference type="InterPro" id="IPR042283">
    <property type="entry name" value="GpdQ_catalytic"/>
</dbReference>
<comment type="caution">
    <text evidence="2">The sequence shown here is derived from an EMBL/GenBank/DDBJ whole genome shotgun (WGS) entry which is preliminary data.</text>
</comment>
<dbReference type="GO" id="GO:0004112">
    <property type="term" value="F:cyclic-nucleotide phosphodiesterase activity"/>
    <property type="evidence" value="ECO:0007669"/>
    <property type="project" value="InterPro"/>
</dbReference>
<dbReference type="PANTHER" id="PTHR43143:SF1">
    <property type="entry name" value="SERINE_THREONINE-PROTEIN PHOSPHATASE CPPED1"/>
    <property type="match status" value="1"/>
</dbReference>
<dbReference type="Gene3D" id="3.30.750.180">
    <property type="entry name" value="GpdQ, beta-strand dimerisation domain"/>
    <property type="match status" value="1"/>
</dbReference>
<dbReference type="InterPro" id="IPR026575">
    <property type="entry name" value="GpdQ/CpdA-like"/>
</dbReference>
<dbReference type="SUPFAM" id="SSF56300">
    <property type="entry name" value="Metallo-dependent phosphatases"/>
    <property type="match status" value="1"/>
</dbReference>
<dbReference type="Gene3D" id="3.60.21.40">
    <property type="entry name" value="GpdQ, catalytic alpha/beta sandwich domain"/>
    <property type="match status" value="1"/>
</dbReference>
<evidence type="ECO:0000313" key="2">
    <source>
        <dbReference type="EMBL" id="RXJ69198.1"/>
    </source>
</evidence>
<dbReference type="AlphaFoldDB" id="A0A4V1LRS3"/>
<dbReference type="InterPro" id="IPR051918">
    <property type="entry name" value="STPP_CPPED1"/>
</dbReference>
<feature type="domain" description="Calcineurin-like phosphoesterase" evidence="1">
    <location>
        <begin position="1"/>
        <end position="197"/>
    </location>
</feature>
<sequence>MTIVQVSDTHIKANDQLAYNRVNTVKALIKCVNHINNLKPKPAFVMFSGDITDSGSKEEYKIFKNIVTSLEIPFYIIPGNHDNRDNLRESFKEYGWYKDDEFLHFSLENFPLRVIGLDSIVLEKAYGALCEKRLNWLDEKLKEFPSKETLLFIHHPPIEIGIEHIDKLNLSKGSKELKEIFEKNSQVIGLACGHVHRTACSLWGRVLVTTSASSSHQFTLDLKEGAAANFILEPPSVALHHFSNKRVTTHISFIEEFEGPYPLQ</sequence>
<dbReference type="Pfam" id="PF00149">
    <property type="entry name" value="Metallophos"/>
    <property type="match status" value="1"/>
</dbReference>
<dbReference type="InterPro" id="IPR004843">
    <property type="entry name" value="Calcineurin-like_PHP"/>
</dbReference>
<gene>
    <name evidence="2" type="ORF">CRV08_04100</name>
</gene>
<accession>A0A4V1LRS3</accession>
<dbReference type="EMBL" id="PDKJ01000003">
    <property type="protein sequence ID" value="RXJ69198.1"/>
    <property type="molecule type" value="Genomic_DNA"/>
</dbReference>
<dbReference type="InterPro" id="IPR042281">
    <property type="entry name" value="GpdQ_beta-strand"/>
</dbReference>
<organism evidence="2 3">
    <name type="scientific">Halarcobacter ebronensis</name>
    <dbReference type="NCBI Taxonomy" id="1462615"/>
    <lineage>
        <taxon>Bacteria</taxon>
        <taxon>Pseudomonadati</taxon>
        <taxon>Campylobacterota</taxon>
        <taxon>Epsilonproteobacteria</taxon>
        <taxon>Campylobacterales</taxon>
        <taxon>Arcobacteraceae</taxon>
        <taxon>Halarcobacter</taxon>
    </lineage>
</organism>
<dbReference type="PANTHER" id="PTHR43143">
    <property type="entry name" value="METALLOPHOSPHOESTERASE, CALCINEURIN SUPERFAMILY"/>
    <property type="match status" value="1"/>
</dbReference>
<name>A0A4V1LRS3_9BACT</name>
<evidence type="ECO:0000313" key="3">
    <source>
        <dbReference type="Proteomes" id="UP000290172"/>
    </source>
</evidence>
<dbReference type="CDD" id="cd07402">
    <property type="entry name" value="MPP_GpdQ"/>
    <property type="match status" value="1"/>
</dbReference>
<evidence type="ECO:0000259" key="1">
    <source>
        <dbReference type="Pfam" id="PF00149"/>
    </source>
</evidence>
<protein>
    <submittedName>
        <fullName evidence="2">Phosphodiesterase</fullName>
    </submittedName>
</protein>
<reference evidence="2 3" key="1">
    <citation type="submission" date="2017-10" db="EMBL/GenBank/DDBJ databases">
        <title>Genomics of the genus Arcobacter.</title>
        <authorList>
            <person name="Perez-Cataluna A."/>
            <person name="Figueras M.J."/>
        </authorList>
    </citation>
    <scope>NUCLEOTIDE SEQUENCE [LARGE SCALE GENOMIC DNA]</scope>
    <source>
        <strain evidence="2 3">CECT 8993</strain>
    </source>
</reference>